<feature type="domain" description="HTH lysR-type" evidence="5">
    <location>
        <begin position="2"/>
        <end position="59"/>
    </location>
</feature>
<dbReference type="InterPro" id="IPR036390">
    <property type="entry name" value="WH_DNA-bd_sf"/>
</dbReference>
<dbReference type="SUPFAM" id="SSF53850">
    <property type="entry name" value="Periplasmic binding protein-like II"/>
    <property type="match status" value="1"/>
</dbReference>
<comment type="caution">
    <text evidence="6">The sequence shown here is derived from an EMBL/GenBank/DDBJ whole genome shotgun (WGS) entry which is preliminary data.</text>
</comment>
<dbReference type="Pfam" id="PF00126">
    <property type="entry name" value="HTH_1"/>
    <property type="match status" value="1"/>
</dbReference>
<dbReference type="Pfam" id="PF03466">
    <property type="entry name" value="LysR_substrate"/>
    <property type="match status" value="1"/>
</dbReference>
<name>A0ABX3EJJ7_9BACL</name>
<dbReference type="PRINTS" id="PR00039">
    <property type="entry name" value="HTHLYSR"/>
</dbReference>
<accession>A0ABX3EJJ7</accession>
<protein>
    <submittedName>
        <fullName evidence="6">LysR family transcriptional regulator</fullName>
    </submittedName>
</protein>
<evidence type="ECO:0000256" key="1">
    <source>
        <dbReference type="ARBA" id="ARBA00009437"/>
    </source>
</evidence>
<keyword evidence="4" id="KW-0804">Transcription</keyword>
<evidence type="ECO:0000313" key="7">
    <source>
        <dbReference type="Proteomes" id="UP000186058"/>
    </source>
</evidence>
<dbReference type="PANTHER" id="PTHR30126:SF40">
    <property type="entry name" value="HTH-TYPE TRANSCRIPTIONAL REGULATOR GLTR"/>
    <property type="match status" value="1"/>
</dbReference>
<sequence length="289" mass="33613">MIDFEWYRSFCMIYKYNSVSEAAKVRMMTQPAMSQHLASLEAEVGEVLFNRTSRKIVPTERGKQLYSQLAPLIESLEETTMNFKMASLPTLTFIKLGTAHEFYTEKVLPQLHKSNSSVISNLGTADQLLELLKEDKLDLIVTSQKVPTPGIEYQSFMDEEFVIVAPMHYKIPDIDSLEHSEGWLSSQNWISYGLDLPIIRRIWREHFKKRPVIRPIHIIPNLHMILKAVENGMGLSVLPTYLLRNLDEEKIKVLFPELRVNNELFFAYKLKDKQLPQIHEMMTIIRESE</sequence>
<evidence type="ECO:0000256" key="4">
    <source>
        <dbReference type="ARBA" id="ARBA00023163"/>
    </source>
</evidence>
<dbReference type="InterPro" id="IPR000847">
    <property type="entry name" value="LysR_HTH_N"/>
</dbReference>
<keyword evidence="3" id="KW-0238">DNA-binding</keyword>
<dbReference type="Gene3D" id="3.40.190.290">
    <property type="match status" value="1"/>
</dbReference>
<comment type="similarity">
    <text evidence="1">Belongs to the LysR transcriptional regulatory family.</text>
</comment>
<dbReference type="PROSITE" id="PS50931">
    <property type="entry name" value="HTH_LYSR"/>
    <property type="match status" value="1"/>
</dbReference>
<keyword evidence="7" id="KW-1185">Reference proteome</keyword>
<evidence type="ECO:0000256" key="3">
    <source>
        <dbReference type="ARBA" id="ARBA00023125"/>
    </source>
</evidence>
<evidence type="ECO:0000313" key="6">
    <source>
        <dbReference type="EMBL" id="OKP81810.1"/>
    </source>
</evidence>
<keyword evidence="2" id="KW-0805">Transcription regulation</keyword>
<dbReference type="Gene3D" id="1.10.10.10">
    <property type="entry name" value="Winged helix-like DNA-binding domain superfamily/Winged helix DNA-binding domain"/>
    <property type="match status" value="1"/>
</dbReference>
<dbReference type="PANTHER" id="PTHR30126">
    <property type="entry name" value="HTH-TYPE TRANSCRIPTIONAL REGULATOR"/>
    <property type="match status" value="1"/>
</dbReference>
<dbReference type="InterPro" id="IPR005119">
    <property type="entry name" value="LysR_subst-bd"/>
</dbReference>
<dbReference type="InterPro" id="IPR036388">
    <property type="entry name" value="WH-like_DNA-bd_sf"/>
</dbReference>
<dbReference type="EMBL" id="LVWI01000072">
    <property type="protein sequence ID" value="OKP81810.1"/>
    <property type="molecule type" value="Genomic_DNA"/>
</dbReference>
<evidence type="ECO:0000256" key="2">
    <source>
        <dbReference type="ARBA" id="ARBA00023015"/>
    </source>
</evidence>
<dbReference type="RefSeq" id="WP_074108910.1">
    <property type="nucleotide sequence ID" value="NZ_LVWI01000072.1"/>
</dbReference>
<proteinExistence type="inferred from homology"/>
<reference evidence="6 7" key="1">
    <citation type="submission" date="2016-03" db="EMBL/GenBank/DDBJ databases">
        <authorList>
            <person name="Sant'Anna F.H."/>
            <person name="Ambrosini A."/>
            <person name="Souza R."/>
            <person name="Bach E."/>
            <person name="Fernandes G."/>
            <person name="Balsanelli E."/>
            <person name="Baura V.A."/>
            <person name="Souza E.M."/>
            <person name="Passaglia L."/>
        </authorList>
    </citation>
    <scope>NUCLEOTIDE SEQUENCE [LARGE SCALE GENOMIC DNA]</scope>
    <source>
        <strain evidence="6 7">P26E</strain>
    </source>
</reference>
<dbReference type="CDD" id="cd05466">
    <property type="entry name" value="PBP2_LTTR_substrate"/>
    <property type="match status" value="1"/>
</dbReference>
<dbReference type="Proteomes" id="UP000186058">
    <property type="component" value="Unassembled WGS sequence"/>
</dbReference>
<organism evidence="6 7">
    <name type="scientific">Paenibacillus helianthi</name>
    <dbReference type="NCBI Taxonomy" id="1349432"/>
    <lineage>
        <taxon>Bacteria</taxon>
        <taxon>Bacillati</taxon>
        <taxon>Bacillota</taxon>
        <taxon>Bacilli</taxon>
        <taxon>Bacillales</taxon>
        <taxon>Paenibacillaceae</taxon>
        <taxon>Paenibacillus</taxon>
    </lineage>
</organism>
<evidence type="ECO:0000259" key="5">
    <source>
        <dbReference type="PROSITE" id="PS50931"/>
    </source>
</evidence>
<gene>
    <name evidence="6" type="ORF">A3844_25175</name>
</gene>
<dbReference type="SUPFAM" id="SSF46785">
    <property type="entry name" value="Winged helix' DNA-binding domain"/>
    <property type="match status" value="1"/>
</dbReference>